<keyword evidence="3" id="KW-1003">Cell membrane</keyword>
<organism evidence="13 14">
    <name type="scientific">Adineta steineri</name>
    <dbReference type="NCBI Taxonomy" id="433720"/>
    <lineage>
        <taxon>Eukaryota</taxon>
        <taxon>Metazoa</taxon>
        <taxon>Spiralia</taxon>
        <taxon>Gnathifera</taxon>
        <taxon>Rotifera</taxon>
        <taxon>Eurotatoria</taxon>
        <taxon>Bdelloidea</taxon>
        <taxon>Adinetida</taxon>
        <taxon>Adinetidae</taxon>
        <taxon>Adineta</taxon>
    </lineage>
</organism>
<feature type="transmembrane region" description="Helical" evidence="10">
    <location>
        <begin position="382"/>
        <end position="403"/>
    </location>
</feature>
<evidence type="ECO:0000256" key="2">
    <source>
        <dbReference type="ARBA" id="ARBA00022448"/>
    </source>
</evidence>
<evidence type="ECO:0000256" key="3">
    <source>
        <dbReference type="ARBA" id="ARBA00022475"/>
    </source>
</evidence>
<dbReference type="Proteomes" id="UP000663832">
    <property type="component" value="Unassembled WGS sequence"/>
</dbReference>
<dbReference type="GO" id="GO:0005886">
    <property type="term" value="C:plasma membrane"/>
    <property type="evidence" value="ECO:0007669"/>
    <property type="project" value="UniProtKB-SubCell"/>
</dbReference>
<evidence type="ECO:0000259" key="11">
    <source>
        <dbReference type="Pfam" id="PF00999"/>
    </source>
</evidence>
<feature type="transmembrane region" description="Helical" evidence="10">
    <location>
        <begin position="415"/>
        <end position="436"/>
    </location>
</feature>
<dbReference type="InterPro" id="IPR006153">
    <property type="entry name" value="Cation/H_exchanger_TM"/>
</dbReference>
<dbReference type="InterPro" id="IPR018490">
    <property type="entry name" value="cNMP-bd_dom_sf"/>
</dbReference>
<dbReference type="GO" id="GO:0051453">
    <property type="term" value="P:regulation of intracellular pH"/>
    <property type="evidence" value="ECO:0007669"/>
    <property type="project" value="TreeGrafter"/>
</dbReference>
<keyword evidence="8 10" id="KW-0472">Membrane</keyword>
<dbReference type="Gene3D" id="2.60.120.10">
    <property type="entry name" value="Jelly Rolls"/>
    <property type="match status" value="1"/>
</dbReference>
<comment type="caution">
    <text evidence="13">The sequence shown here is derived from an EMBL/GenBank/DDBJ whole genome shotgun (WGS) entry which is preliminary data.</text>
</comment>
<dbReference type="PANTHER" id="PTHR10110">
    <property type="entry name" value="SODIUM/HYDROGEN EXCHANGER"/>
    <property type="match status" value="1"/>
</dbReference>
<evidence type="ECO:0000256" key="1">
    <source>
        <dbReference type="ARBA" id="ARBA00004651"/>
    </source>
</evidence>
<dbReference type="EMBL" id="CAJNOI010000054">
    <property type="protein sequence ID" value="CAF0955966.1"/>
    <property type="molecule type" value="Genomic_DNA"/>
</dbReference>
<evidence type="ECO:0000256" key="6">
    <source>
        <dbReference type="ARBA" id="ARBA00023053"/>
    </source>
</evidence>
<evidence type="ECO:0000256" key="9">
    <source>
        <dbReference type="ARBA" id="ARBA00023201"/>
    </source>
</evidence>
<keyword evidence="5 10" id="KW-1133">Transmembrane helix</keyword>
<feature type="transmembrane region" description="Helical" evidence="10">
    <location>
        <begin position="448"/>
        <end position="475"/>
    </location>
</feature>
<keyword evidence="4 10" id="KW-0812">Transmembrane</keyword>
<feature type="transmembrane region" description="Helical" evidence="10">
    <location>
        <begin position="344"/>
        <end position="362"/>
    </location>
</feature>
<dbReference type="Proteomes" id="UP000663877">
    <property type="component" value="Unassembled WGS sequence"/>
</dbReference>
<dbReference type="InterPro" id="IPR018422">
    <property type="entry name" value="Cation/H_exchanger_CPA1"/>
</dbReference>
<dbReference type="GO" id="GO:0015385">
    <property type="term" value="F:sodium:proton antiporter activity"/>
    <property type="evidence" value="ECO:0007669"/>
    <property type="project" value="InterPro"/>
</dbReference>
<dbReference type="PANTHER" id="PTHR10110:SF86">
    <property type="entry name" value="SODIUM_HYDROGEN EXCHANGER 7"/>
    <property type="match status" value="1"/>
</dbReference>
<feature type="transmembrane region" description="Helical" evidence="10">
    <location>
        <begin position="85"/>
        <end position="106"/>
    </location>
</feature>
<gene>
    <name evidence="12" type="ORF">BJG266_LOCUS13481</name>
    <name evidence="13" type="ORF">QVE165_LOCUS34972</name>
</gene>
<evidence type="ECO:0000256" key="8">
    <source>
        <dbReference type="ARBA" id="ARBA00023136"/>
    </source>
</evidence>
<dbReference type="InterPro" id="IPR014710">
    <property type="entry name" value="RmlC-like_jellyroll"/>
</dbReference>
<keyword evidence="2" id="KW-0813">Transport</keyword>
<keyword evidence="14" id="KW-1185">Reference proteome</keyword>
<accession>A0A815IPH0</accession>
<dbReference type="GO" id="GO:0098719">
    <property type="term" value="P:sodium ion import across plasma membrane"/>
    <property type="evidence" value="ECO:0007669"/>
    <property type="project" value="TreeGrafter"/>
</dbReference>
<dbReference type="OrthoDB" id="441412at2759"/>
<feature type="transmembrane region" description="Helical" evidence="10">
    <location>
        <begin position="252"/>
        <end position="279"/>
    </location>
</feature>
<evidence type="ECO:0000256" key="10">
    <source>
        <dbReference type="SAM" id="Phobius"/>
    </source>
</evidence>
<keyword evidence="9" id="KW-0739">Sodium transport</keyword>
<dbReference type="GO" id="GO:0015386">
    <property type="term" value="F:potassium:proton antiporter activity"/>
    <property type="evidence" value="ECO:0007669"/>
    <property type="project" value="TreeGrafter"/>
</dbReference>
<sequence>MANLVEQKNVYNIPCDELPKTIKRGLGPEFIYPFIVLFFATILRKFLRHYHISLPYTVILMLVGAVLGAFYQYELIKRFTFIADLTPVQILAIFLPILIFESAFSCDPHIFIKCLGQILILAILGFFISVVLTTLAVMYWYENEYTNDIQACWTWDQAVLYSAVVSATDPVSVVSLLKSMTSLKTLSTVIEGESLLNDAAAITVYTLIKDLIYEAIKSDKEFLQETRTTLLGTNAERCSNATRFLIKRKITLIYLLKFILKTIATAILIGFIMAHITIFTLYRIEAGELETCITIAMSYFVYLTCEAIEASGVIGVVLLGLTLNMNRACFSVSAIEISEQTWELLAYVANSLIFITVGVILLKTYSGSDKMLSLLSSIPQLLLIYIILILVRAIMILCIHFLLKQIAYGFTWKDSIVTIWSGLRGGVSLVLALTLFNTKIKDKYQAEIMLIHTTAIVFLTCTVNALTIPSIIHILRLNQTSELIKQTVVQMIKELKIKQNNMIKSLKKNQILATADWFFVQKAIDIQSPFDEKKDEIIKENLLLKRHIDTVKCDHCQAHVTIPISKFEFKQTFEDCRIRILRLQKTHFWSNYYNGQLSSYGLHTLNSLCDRAIDTPKAFIDLQTIKAHIIGKSRIRSLLNIIRNGTHKYQRYLPWYYCRNQHRLNINNNIQSVQNWYRKLFISFLIILIECIILIYQLHTNLCNSLVNKFHLTLEIISIILFIFDCVQLFHWFYHNKQRKFYIINLIWIILYAFSVLCRLLSSIIYIIGIAQKSCITFAILKSLSLIECIILCLFLIEPLRLFVDYMLNRYISVSYDIGLAYISSEEQVLRIIYRLTDNETIRIRIRELSLQHIRSVLNDVLIMQEAHPGTIISIKTYHTLNLLYNTAKRGITQIRSRGVLDVDDCDLLEQSLQNMHIHLHIPSTMPPISPMIIIKKLSWLYSNQQLNFHQINTIEKILIQTLPNENTKYFENESILHPQSFTWQDFLWHKNDTINGIYLLVNGIVEEWKLDPYDIDAYHSELRWKENNRTRRTTSTAPQNQNYQTISNKNIGKPLNMNRAGSDISSEDQSIASTKTVVSTNVSEKDLVPLNTNIVSYNNDSTLITSVRIAFEEGFYMRWHHFLTNSIDNKFNNNSIIMNDSIHHIQSDENFEEYFDETFEKYRQIHPATSERIHRRYSIKSGDCIGLYDFLINNGEKYESTAKCLTNITVFFIAKEKLFEIFNTYSLWNVIWLEMSINLALHILPNISSFQYTHNKHPMTNFDLLNKRLIISGLLIYNEIICTSDDTIQLNEDLLLVAGSVRNQITKCIYEAPIFIKRSLTRQGLKLLEDRSSIKILVLPRISTTTTIENHIFTDSLLIQHILDNKTKQNSTDRSNDYEQTKSSKNLPTKSILNILSENSEVSEK</sequence>
<keyword evidence="6" id="KW-0915">Sodium</keyword>
<feature type="transmembrane region" description="Helical" evidence="10">
    <location>
        <begin position="746"/>
        <end position="770"/>
    </location>
</feature>
<protein>
    <recommendedName>
        <fullName evidence="11">Cation/H+ exchanger transmembrane domain-containing protein</fullName>
    </recommendedName>
</protein>
<evidence type="ECO:0000256" key="4">
    <source>
        <dbReference type="ARBA" id="ARBA00022692"/>
    </source>
</evidence>
<name>A0A815IPH0_9BILA</name>
<feature type="transmembrane region" description="Helical" evidence="10">
    <location>
        <begin position="118"/>
        <end position="139"/>
    </location>
</feature>
<feature type="transmembrane region" description="Helical" evidence="10">
    <location>
        <begin position="54"/>
        <end position="73"/>
    </location>
</feature>
<feature type="transmembrane region" description="Helical" evidence="10">
    <location>
        <begin position="299"/>
        <end position="323"/>
    </location>
</feature>
<evidence type="ECO:0000256" key="7">
    <source>
        <dbReference type="ARBA" id="ARBA00023065"/>
    </source>
</evidence>
<dbReference type="EMBL" id="CAJNOM010000335">
    <property type="protein sequence ID" value="CAF1368626.1"/>
    <property type="molecule type" value="Genomic_DNA"/>
</dbReference>
<evidence type="ECO:0000256" key="5">
    <source>
        <dbReference type="ARBA" id="ARBA00022989"/>
    </source>
</evidence>
<feature type="transmembrane region" description="Helical" evidence="10">
    <location>
        <begin position="710"/>
        <end position="734"/>
    </location>
</feature>
<reference evidence="13" key="1">
    <citation type="submission" date="2021-02" db="EMBL/GenBank/DDBJ databases">
        <authorList>
            <person name="Nowell W R."/>
        </authorList>
    </citation>
    <scope>NUCLEOTIDE SEQUENCE</scope>
</reference>
<feature type="domain" description="Cation/H+ exchanger transmembrane" evidence="11">
    <location>
        <begin position="36"/>
        <end position="471"/>
    </location>
</feature>
<keyword evidence="7" id="KW-0406">Ion transport</keyword>
<dbReference type="SUPFAM" id="SSF51206">
    <property type="entry name" value="cAMP-binding domain-like"/>
    <property type="match status" value="1"/>
</dbReference>
<evidence type="ECO:0000313" key="12">
    <source>
        <dbReference type="EMBL" id="CAF0955966.1"/>
    </source>
</evidence>
<proteinExistence type="predicted"/>
<dbReference type="Gene3D" id="6.10.140.1330">
    <property type="match status" value="1"/>
</dbReference>
<evidence type="ECO:0000313" key="13">
    <source>
        <dbReference type="EMBL" id="CAF1368626.1"/>
    </source>
</evidence>
<dbReference type="Pfam" id="PF00999">
    <property type="entry name" value="Na_H_Exchanger"/>
    <property type="match status" value="1"/>
</dbReference>
<feature type="transmembrane region" description="Helical" evidence="10">
    <location>
        <begin position="30"/>
        <end position="47"/>
    </location>
</feature>
<feature type="transmembrane region" description="Helical" evidence="10">
    <location>
        <begin position="680"/>
        <end position="698"/>
    </location>
</feature>
<comment type="subcellular location">
    <subcellularLocation>
        <location evidence="1">Cell membrane</location>
        <topology evidence="1">Multi-pass membrane protein</topology>
    </subcellularLocation>
</comment>
<evidence type="ECO:0000313" key="14">
    <source>
        <dbReference type="Proteomes" id="UP000663832"/>
    </source>
</evidence>